<keyword evidence="1" id="KW-0472">Membrane</keyword>
<reference evidence="3" key="2">
    <citation type="submission" date="2008-04" db="EMBL/GenBank/DDBJ databases">
        <title>Draft genome sequence of Providencia stuartii(ATCC 25827).</title>
        <authorList>
            <person name="Sudarsanam P."/>
            <person name="Ley R."/>
            <person name="Guruge J."/>
            <person name="Turnbaugh P.J."/>
            <person name="Mahowald M."/>
            <person name="Liep D."/>
            <person name="Gordon J."/>
        </authorList>
    </citation>
    <scope>NUCLEOTIDE SEQUENCE [LARGE SCALE GENOMIC DNA]</scope>
    <source>
        <strain evidence="3">ATCC 25827</strain>
    </source>
</reference>
<evidence type="ECO:0000313" key="2">
    <source>
        <dbReference type="EMBL" id="EDU61685.1"/>
    </source>
</evidence>
<keyword evidence="1" id="KW-1133">Transmembrane helix</keyword>
<feature type="transmembrane region" description="Helical" evidence="1">
    <location>
        <begin position="6"/>
        <end position="25"/>
    </location>
</feature>
<name>A0AA86YRI3_PROST</name>
<dbReference type="Proteomes" id="UP000004506">
    <property type="component" value="Unassembled WGS sequence"/>
</dbReference>
<proteinExistence type="predicted"/>
<dbReference type="EMBL" id="ABJD02000046">
    <property type="protein sequence ID" value="EDU61685.1"/>
    <property type="molecule type" value="Genomic_DNA"/>
</dbReference>
<comment type="caution">
    <text evidence="2">The sequence shown here is derived from an EMBL/GenBank/DDBJ whole genome shotgun (WGS) entry which is preliminary data.</text>
</comment>
<sequence>MVIENNLLPLSRVVVFCWLTVGILIDFDYNQMSENEHYRKRFEHLRGMHGN</sequence>
<evidence type="ECO:0000256" key="1">
    <source>
        <dbReference type="SAM" id="Phobius"/>
    </source>
</evidence>
<reference evidence="2 3" key="3">
    <citation type="submission" date="2008-05" db="EMBL/GenBank/DDBJ databases">
        <authorList>
            <person name="Fulton L."/>
            <person name="Clifton S."/>
            <person name="Fulton B."/>
            <person name="Xu J."/>
            <person name="Minx P."/>
            <person name="Pepin K.H."/>
            <person name="Johnson M."/>
            <person name="Thiruvilangam P."/>
            <person name="Bhonagiri V."/>
            <person name="Nash W.E."/>
            <person name="Mardis E.R."/>
            <person name="Wilson R.K."/>
        </authorList>
    </citation>
    <scope>NUCLEOTIDE SEQUENCE [LARGE SCALE GENOMIC DNA]</scope>
    <source>
        <strain evidence="2 3">ATCC 25827</strain>
    </source>
</reference>
<accession>A0AA86YRI3</accession>
<organism evidence="2 3">
    <name type="scientific">Providencia stuartii ATCC 25827</name>
    <dbReference type="NCBI Taxonomy" id="471874"/>
    <lineage>
        <taxon>Bacteria</taxon>
        <taxon>Pseudomonadati</taxon>
        <taxon>Pseudomonadota</taxon>
        <taxon>Gammaproteobacteria</taxon>
        <taxon>Enterobacterales</taxon>
        <taxon>Morganellaceae</taxon>
        <taxon>Providencia</taxon>
    </lineage>
</organism>
<protein>
    <submittedName>
        <fullName evidence="2">Uncharacterized protein</fullName>
    </submittedName>
</protein>
<evidence type="ECO:0000313" key="3">
    <source>
        <dbReference type="Proteomes" id="UP000004506"/>
    </source>
</evidence>
<gene>
    <name evidence="2" type="ORF">PROSTU_00221</name>
</gene>
<dbReference type="AlphaFoldDB" id="A0AA86YRI3"/>
<keyword evidence="1" id="KW-0812">Transmembrane</keyword>
<reference evidence="3" key="1">
    <citation type="submission" date="2008-04" db="EMBL/GenBank/DDBJ databases">
        <title>Draft genome sequence of Providencia stuartii (ATCC 25827).</title>
        <authorList>
            <person name="Sudarsanam P."/>
            <person name="Ley R."/>
            <person name="Guruge J."/>
            <person name="Turnbaugh P.J."/>
            <person name="Mahowald M."/>
            <person name="Liep D."/>
            <person name="Gordon J."/>
        </authorList>
    </citation>
    <scope>NUCLEOTIDE SEQUENCE [LARGE SCALE GENOMIC DNA]</scope>
    <source>
        <strain evidence="3">ATCC 25827</strain>
    </source>
</reference>